<protein>
    <submittedName>
        <fullName evidence="1">Uncharacterized protein</fullName>
    </submittedName>
</protein>
<sequence>MVSANVITSFSRAANQDTPQNGENIYFYMFPPCPVYTKRSSKGTVFICVPWDELDEDDEDDARQGLGSLESRMKIKQLEIKLLKKLSIWTLKPPMVNPWRRGGMSQIPKAPVTVVERSGTE</sequence>
<dbReference type="Proteomes" id="UP000664991">
    <property type="component" value="Unassembled WGS sequence"/>
</dbReference>
<accession>A0A836AA73</accession>
<reference evidence="1 2" key="1">
    <citation type="submission" date="2020-12" db="EMBL/GenBank/DDBJ databases">
        <title>De novo assembly of Tibetan sheep genome.</title>
        <authorList>
            <person name="Li X."/>
        </authorList>
    </citation>
    <scope>NUCLEOTIDE SEQUENCE [LARGE SCALE GENOMIC DNA]</scope>
    <source>
        <tissue evidence="1">Heart</tissue>
    </source>
</reference>
<dbReference type="AlphaFoldDB" id="A0A836AA73"/>
<evidence type="ECO:0000313" key="1">
    <source>
        <dbReference type="EMBL" id="KAG5205401.1"/>
    </source>
</evidence>
<proteinExistence type="predicted"/>
<organism evidence="1 2">
    <name type="scientific">Ovis aries</name>
    <name type="common">Sheep</name>
    <dbReference type="NCBI Taxonomy" id="9940"/>
    <lineage>
        <taxon>Eukaryota</taxon>
        <taxon>Metazoa</taxon>
        <taxon>Chordata</taxon>
        <taxon>Craniata</taxon>
        <taxon>Vertebrata</taxon>
        <taxon>Euteleostomi</taxon>
        <taxon>Mammalia</taxon>
        <taxon>Eutheria</taxon>
        <taxon>Laurasiatheria</taxon>
        <taxon>Artiodactyla</taxon>
        <taxon>Ruminantia</taxon>
        <taxon>Pecora</taxon>
        <taxon>Bovidae</taxon>
        <taxon>Caprinae</taxon>
        <taxon>Ovis</taxon>
    </lineage>
</organism>
<gene>
    <name evidence="1" type="ORF">JEQ12_018651</name>
</gene>
<evidence type="ECO:0000313" key="2">
    <source>
        <dbReference type="Proteomes" id="UP000664991"/>
    </source>
</evidence>
<name>A0A836AA73_SHEEP</name>
<comment type="caution">
    <text evidence="1">The sequence shown here is derived from an EMBL/GenBank/DDBJ whole genome shotgun (WGS) entry which is preliminary data.</text>
</comment>
<dbReference type="EMBL" id="JAEMGP010000008">
    <property type="protein sequence ID" value="KAG5205401.1"/>
    <property type="molecule type" value="Genomic_DNA"/>
</dbReference>